<dbReference type="SUPFAM" id="SSF48371">
    <property type="entry name" value="ARM repeat"/>
    <property type="match status" value="1"/>
</dbReference>
<dbReference type="InterPro" id="IPR011009">
    <property type="entry name" value="Kinase-like_dom_sf"/>
</dbReference>
<evidence type="ECO:0000259" key="3">
    <source>
        <dbReference type="PROSITE" id="PS50011"/>
    </source>
</evidence>
<evidence type="ECO:0000313" key="5">
    <source>
        <dbReference type="WBParaSite" id="TREG1_18510.3"/>
    </source>
</evidence>
<dbReference type="InterPro" id="IPR016024">
    <property type="entry name" value="ARM-type_fold"/>
</dbReference>
<dbReference type="InterPro" id="IPR051177">
    <property type="entry name" value="CIK-Related_Protein"/>
</dbReference>
<organism evidence="4 5">
    <name type="scientific">Trichobilharzia regenti</name>
    <name type="common">Nasal bird schistosome</name>
    <dbReference type="NCBI Taxonomy" id="157069"/>
    <lineage>
        <taxon>Eukaryota</taxon>
        <taxon>Metazoa</taxon>
        <taxon>Spiralia</taxon>
        <taxon>Lophotrochozoa</taxon>
        <taxon>Platyhelminthes</taxon>
        <taxon>Trematoda</taxon>
        <taxon>Digenea</taxon>
        <taxon>Strigeidida</taxon>
        <taxon>Schistosomatoidea</taxon>
        <taxon>Schistosomatidae</taxon>
        <taxon>Trichobilharzia</taxon>
    </lineage>
</organism>
<dbReference type="PROSITE" id="PS50011">
    <property type="entry name" value="PROTEIN_KINASE_DOM"/>
    <property type="match status" value="1"/>
</dbReference>
<sequence>MSEHIFAIPSSLTRKMSRLSVRRSPPHVTTSSSHDQAPKNVEIGKNIGRYGPAYSWNLFEATTLDTKRKCTAFMCDKKLLDRINKNRRRELILETLRSDLTNLNKLKHPRFLQLIQDIEENNEYLIFVTEPVMGSLADLYIHNQDFSFCELEIIFGVYQITDALRYLHSTQELMHCNINPSSILLINRSIWKLGGLNYLEKIVDTTKVTPKFTGYSVKIPRAAQPDLDYIAPEAQLYNSMSPLADMFSLGMVVCALHNKGHSLIDSEQNPSVYVKRIPEISNAFERISERLPKALLEPVRKMISQDVRERPTSQLFALLKVFNEPTVLSYEGLLTLGDKSVNQKKEFFGRLPKVIPLFEPIVRYKYILPLILRWLYESNELVPYILPSFLTMVKVAESDDYDKCLKVHLQKILTEPKSLQTTMVIMDLSDFFINHISQEDIGNLLVPELFVCLEPGTPKSLETVQNAISVLSKYLSSTQIVQFILPHLKEIYHRKTSNPKIRIACLECIGRLLTNMTLSTVCEDVLPFVSSIRTVDRELVLAVLALNRRLISDRKGEISYTYIAGMLLPSMVNFLALQTLTISDFRAVINLTRTMLDLIDRQRSIELRSQTVSKSAGGSCSDMSSPFAPPRNLPLIAMQRPTIDSELLCADIDDPKLSRSSLDYRRSSGSEVSGTSRWSRNSLLLQRLQASQHRSESLLFNTKHRNSTGDHRFWNETSSNPSFNYHAHSGGNSRVGASPFYIQSPVSGDLHKIRRYSGNLPTRSMENQDNLGSLNVPRYNSGFLDPRRHSYGFTPSTSTKSLITVNVCEGPFVTPFSYRSSIRRNSGWSCGQFPSSQVVNTTAEDIQRRSSLNVISDLLVSTFKKVL</sequence>
<dbReference type="Proteomes" id="UP000050795">
    <property type="component" value="Unassembled WGS sequence"/>
</dbReference>
<dbReference type="InterPro" id="IPR011989">
    <property type="entry name" value="ARM-like"/>
</dbReference>
<dbReference type="WBParaSite" id="TREG1_18510.3">
    <property type="protein sequence ID" value="TREG1_18510.3"/>
    <property type="gene ID" value="TREG1_18510"/>
</dbReference>
<dbReference type="GO" id="GO:0004672">
    <property type="term" value="F:protein kinase activity"/>
    <property type="evidence" value="ECO:0007669"/>
    <property type="project" value="InterPro"/>
</dbReference>
<reference evidence="5" key="2">
    <citation type="submission" date="2023-11" db="UniProtKB">
        <authorList>
            <consortium name="WormBaseParasite"/>
        </authorList>
    </citation>
    <scope>IDENTIFICATION</scope>
</reference>
<dbReference type="SMART" id="SM00220">
    <property type="entry name" value="S_TKc"/>
    <property type="match status" value="1"/>
</dbReference>
<dbReference type="Pfam" id="PF00069">
    <property type="entry name" value="Pkinase"/>
    <property type="match status" value="1"/>
</dbReference>
<dbReference type="Gene3D" id="1.10.510.10">
    <property type="entry name" value="Transferase(Phosphotransferase) domain 1"/>
    <property type="match status" value="1"/>
</dbReference>
<feature type="region of interest" description="Disordered" evidence="2">
    <location>
        <begin position="17"/>
        <end position="41"/>
    </location>
</feature>
<dbReference type="GO" id="GO:0005524">
    <property type="term" value="F:ATP binding"/>
    <property type="evidence" value="ECO:0007669"/>
    <property type="project" value="InterPro"/>
</dbReference>
<proteinExistence type="inferred from homology"/>
<comment type="similarity">
    <text evidence="1">Belongs to the protein kinase superfamily.</text>
</comment>
<reference evidence="4" key="1">
    <citation type="submission" date="2022-06" db="EMBL/GenBank/DDBJ databases">
        <authorList>
            <person name="Berger JAMES D."/>
            <person name="Berger JAMES D."/>
        </authorList>
    </citation>
    <scope>NUCLEOTIDE SEQUENCE [LARGE SCALE GENOMIC DNA]</scope>
</reference>
<evidence type="ECO:0000313" key="4">
    <source>
        <dbReference type="Proteomes" id="UP000050795"/>
    </source>
</evidence>
<dbReference type="Gene3D" id="1.25.10.10">
    <property type="entry name" value="Leucine-rich Repeat Variant"/>
    <property type="match status" value="1"/>
</dbReference>
<accession>A0AA85JGR0</accession>
<evidence type="ECO:0000256" key="1">
    <source>
        <dbReference type="ARBA" id="ARBA00038349"/>
    </source>
</evidence>
<protein>
    <recommendedName>
        <fullName evidence="3">Protein kinase domain-containing protein</fullName>
    </recommendedName>
</protein>
<dbReference type="PANTHER" id="PTHR12984:SF16">
    <property type="entry name" value="BLACK MATCH, ISOFORM H"/>
    <property type="match status" value="1"/>
</dbReference>
<dbReference type="InterPro" id="IPR000719">
    <property type="entry name" value="Prot_kinase_dom"/>
</dbReference>
<dbReference type="AlphaFoldDB" id="A0AA85JGR0"/>
<dbReference type="SUPFAM" id="SSF56112">
    <property type="entry name" value="Protein kinase-like (PK-like)"/>
    <property type="match status" value="1"/>
</dbReference>
<name>A0AA85JGR0_TRIRE</name>
<dbReference type="Gene3D" id="3.30.200.20">
    <property type="entry name" value="Phosphorylase Kinase, domain 1"/>
    <property type="match status" value="1"/>
</dbReference>
<keyword evidence="4" id="KW-1185">Reference proteome</keyword>
<dbReference type="PANTHER" id="PTHR12984">
    <property type="entry name" value="SCY1-RELATED S/T PROTEIN KINASE-LIKE"/>
    <property type="match status" value="1"/>
</dbReference>
<evidence type="ECO:0000256" key="2">
    <source>
        <dbReference type="SAM" id="MobiDB-lite"/>
    </source>
</evidence>
<feature type="domain" description="Protein kinase" evidence="3">
    <location>
        <begin position="41"/>
        <end position="327"/>
    </location>
</feature>